<feature type="region of interest" description="Disordered" evidence="1">
    <location>
        <begin position="1"/>
        <end position="61"/>
    </location>
</feature>
<proteinExistence type="predicted"/>
<comment type="caution">
    <text evidence="3">The sequence shown here is derived from an EMBL/GenBank/DDBJ whole genome shotgun (WGS) entry which is preliminary data.</text>
</comment>
<reference evidence="3" key="1">
    <citation type="submission" date="2023-01" db="EMBL/GenBank/DDBJ databases">
        <title>Biogeochemical cycle of methane in antarctic sediments.</title>
        <authorList>
            <person name="Roldan D.M."/>
            <person name="Menes R.J."/>
        </authorList>
    </citation>
    <scope>NUCLEOTIDE SEQUENCE [LARGE SCALE GENOMIC DNA]</scope>
    <source>
        <strain evidence="3">K-2018 MAG008</strain>
    </source>
</reference>
<evidence type="ECO:0000259" key="2">
    <source>
        <dbReference type="Pfam" id="PF18433"/>
    </source>
</evidence>
<feature type="domain" description="DUF5610" evidence="2">
    <location>
        <begin position="91"/>
        <end position="211"/>
    </location>
</feature>
<evidence type="ECO:0000256" key="1">
    <source>
        <dbReference type="SAM" id="MobiDB-lite"/>
    </source>
</evidence>
<dbReference type="Proteomes" id="UP001160519">
    <property type="component" value="Unassembled WGS sequence"/>
</dbReference>
<sequence length="227" mass="24217">MEIKSEQPLNYSAKTPKPANASFGTQVSEQAHEKKNEAVQDRTPFGMQVSPQAQAKKADSVQDSAAVTAKKQLNQSILQASMEVSLSAGNNPAALLFKTALEGVNKALAGELGTNAIQKSYASGLDVSPQATADRIVQLSTAFFDRYQANHPEQSTEDALHSFTTLIGGGIDKGFKEARDILEGLNVLKEGNIGSNIDATYELVQKGLNAFVENYKKPATSESDTPA</sequence>
<keyword evidence="4" id="KW-1185">Reference proteome</keyword>
<name>A0AA43Q723_9GAMM</name>
<evidence type="ECO:0000313" key="4">
    <source>
        <dbReference type="Proteomes" id="UP001160519"/>
    </source>
</evidence>
<organism evidence="3 4">
    <name type="scientific">Candidatus Methylobacter titanis</name>
    <dbReference type="NCBI Taxonomy" id="3053457"/>
    <lineage>
        <taxon>Bacteria</taxon>
        <taxon>Pseudomonadati</taxon>
        <taxon>Pseudomonadota</taxon>
        <taxon>Gammaproteobacteria</taxon>
        <taxon>Methylococcales</taxon>
        <taxon>Methylococcaceae</taxon>
        <taxon>Methylobacter</taxon>
    </lineage>
</organism>
<accession>A0AA43Q723</accession>
<dbReference type="Gene3D" id="1.10.132.90">
    <property type="match status" value="1"/>
</dbReference>
<protein>
    <submittedName>
        <fullName evidence="3">DUF5610 domain-containing protein</fullName>
    </submittedName>
</protein>
<dbReference type="Pfam" id="PF18433">
    <property type="entry name" value="DUF5610"/>
    <property type="match status" value="1"/>
</dbReference>
<gene>
    <name evidence="3" type="ORF">PSU93_07405</name>
</gene>
<evidence type="ECO:0000313" key="3">
    <source>
        <dbReference type="EMBL" id="MDI1230956.1"/>
    </source>
</evidence>
<dbReference type="InterPro" id="IPR041651">
    <property type="entry name" value="DUF5610"/>
</dbReference>
<dbReference type="EMBL" id="JAQSDF010000018">
    <property type="protein sequence ID" value="MDI1230956.1"/>
    <property type="molecule type" value="Genomic_DNA"/>
</dbReference>
<dbReference type="AlphaFoldDB" id="A0AA43Q723"/>
<feature type="compositionally biased region" description="Basic and acidic residues" evidence="1">
    <location>
        <begin position="30"/>
        <end position="40"/>
    </location>
</feature>